<dbReference type="InterPro" id="IPR041496">
    <property type="entry name" value="YitH/HolE_GNAT"/>
</dbReference>
<dbReference type="PROSITE" id="PS51186">
    <property type="entry name" value="GNAT"/>
    <property type="match status" value="1"/>
</dbReference>
<organism evidence="4 5">
    <name type="scientific">Paenibacillus konkukensis</name>
    <dbReference type="NCBI Taxonomy" id="2020716"/>
    <lineage>
        <taxon>Bacteria</taxon>
        <taxon>Bacillati</taxon>
        <taxon>Bacillota</taxon>
        <taxon>Bacilli</taxon>
        <taxon>Bacillales</taxon>
        <taxon>Paenibacillaceae</taxon>
        <taxon>Paenibacillus</taxon>
    </lineage>
</organism>
<dbReference type="Gene3D" id="3.40.630.90">
    <property type="match status" value="1"/>
</dbReference>
<evidence type="ECO:0000256" key="2">
    <source>
        <dbReference type="ARBA" id="ARBA00023315"/>
    </source>
</evidence>
<dbReference type="InterPro" id="IPR050832">
    <property type="entry name" value="Bact_Acetyltransf"/>
</dbReference>
<keyword evidence="1" id="KW-0808">Transferase</keyword>
<feature type="domain" description="N-acetyltransferase" evidence="3">
    <location>
        <begin position="3"/>
        <end position="148"/>
    </location>
</feature>
<dbReference type="Pfam" id="PF18014">
    <property type="entry name" value="Acetyltransf_18"/>
    <property type="match status" value="1"/>
</dbReference>
<dbReference type="Gene3D" id="3.40.630.30">
    <property type="match status" value="1"/>
</dbReference>
<evidence type="ECO:0000256" key="1">
    <source>
        <dbReference type="ARBA" id="ARBA00022679"/>
    </source>
</evidence>
<proteinExistence type="predicted"/>
<dbReference type="CDD" id="cd04301">
    <property type="entry name" value="NAT_SF"/>
    <property type="match status" value="1"/>
</dbReference>
<dbReference type="EMBL" id="CP027059">
    <property type="protein sequence ID" value="UQZ85300.1"/>
    <property type="molecule type" value="Genomic_DNA"/>
</dbReference>
<dbReference type="PANTHER" id="PTHR43877">
    <property type="entry name" value="AMINOALKYLPHOSPHONATE N-ACETYLTRANSFERASE-RELATED-RELATED"/>
    <property type="match status" value="1"/>
</dbReference>
<reference evidence="4" key="1">
    <citation type="submission" date="2018-02" db="EMBL/GenBank/DDBJ databases">
        <authorList>
            <person name="Kim S.-K."/>
            <person name="Jung H.-I."/>
            <person name="Lee S.-W."/>
        </authorList>
    </citation>
    <scope>NUCLEOTIDE SEQUENCE</scope>
    <source>
        <strain evidence="4">SK3146</strain>
    </source>
</reference>
<reference evidence="4" key="2">
    <citation type="journal article" date="2021" name="J Anim Sci Technol">
        <title>Complete genome sequence of Paenibacillus konkukensis sp. nov. SK3146 as a potential probiotic strain.</title>
        <authorList>
            <person name="Jung H.I."/>
            <person name="Park S."/>
            <person name="Niu K.M."/>
            <person name="Lee S.W."/>
            <person name="Kothari D."/>
            <person name="Yi K.J."/>
            <person name="Kim S.K."/>
        </authorList>
    </citation>
    <scope>NUCLEOTIDE SEQUENCE</scope>
    <source>
        <strain evidence="4">SK3146</strain>
    </source>
</reference>
<gene>
    <name evidence="4" type="ORF">SK3146_04589</name>
</gene>
<name>A0ABY4RTK9_9BACL</name>
<protein>
    <submittedName>
        <fullName evidence="4">Acetyltransferase (GNAT) family protein</fullName>
    </submittedName>
</protein>
<dbReference type="InterPro" id="IPR000182">
    <property type="entry name" value="GNAT_dom"/>
</dbReference>
<dbReference type="SUPFAM" id="SSF55729">
    <property type="entry name" value="Acyl-CoA N-acyltransferases (Nat)"/>
    <property type="match status" value="1"/>
</dbReference>
<accession>A0ABY4RTK9</accession>
<keyword evidence="5" id="KW-1185">Reference proteome</keyword>
<evidence type="ECO:0000259" key="3">
    <source>
        <dbReference type="PROSITE" id="PS51186"/>
    </source>
</evidence>
<keyword evidence="2" id="KW-0012">Acyltransferase</keyword>
<dbReference type="Proteomes" id="UP001057134">
    <property type="component" value="Chromosome"/>
</dbReference>
<dbReference type="RefSeq" id="WP_249860958.1">
    <property type="nucleotide sequence ID" value="NZ_CP027059.1"/>
</dbReference>
<dbReference type="Pfam" id="PF00583">
    <property type="entry name" value="Acetyltransf_1"/>
    <property type="match status" value="1"/>
</dbReference>
<evidence type="ECO:0000313" key="5">
    <source>
        <dbReference type="Proteomes" id="UP001057134"/>
    </source>
</evidence>
<sequence length="276" mass="29692">METTIRPMSPGDLEAVVRLQPEGWGDLRPPLAFYLQFASCETIVAEHKGQVIGVANGTQFGPTAWIGPIIVDAAFRGQGAGKLLTKGIVSIMQGKGCRTLQLIATDLGRPVYEKLGFAADGEYCFMRKSDESIVKPFPEPVPMRLMTGRDLPQAGLLDRRATGEDRSALIGVLWPNGGWVVPHADGSGLRAFQLNLPWAAGTIIAEDAEAGCALLHRWIDADGKRSLAVLGGNRAAVAYAEGEGFTVVKRAVRMRLGEPLPWRPEMVFSRLSGSVG</sequence>
<evidence type="ECO:0000313" key="4">
    <source>
        <dbReference type="EMBL" id="UQZ85300.1"/>
    </source>
</evidence>
<dbReference type="InterPro" id="IPR016181">
    <property type="entry name" value="Acyl_CoA_acyltransferase"/>
</dbReference>